<dbReference type="Pfam" id="PF18998">
    <property type="entry name" value="Flg_new_2"/>
    <property type="match status" value="2"/>
</dbReference>
<dbReference type="EMBL" id="SOEG01000001">
    <property type="protein sequence ID" value="TDX59229.1"/>
    <property type="molecule type" value="Genomic_DNA"/>
</dbReference>
<dbReference type="AlphaFoldDB" id="A0A4V3H043"/>
<accession>A0A4V3H043</accession>
<evidence type="ECO:0000313" key="2">
    <source>
        <dbReference type="EMBL" id="TDX59229.1"/>
    </source>
</evidence>
<reference evidence="2 3" key="1">
    <citation type="submission" date="2019-03" db="EMBL/GenBank/DDBJ databases">
        <title>Subsurface microbial communities from deep shales in Ohio and West Virginia, USA.</title>
        <authorList>
            <person name="Wrighton K."/>
        </authorList>
    </citation>
    <scope>NUCLEOTIDE SEQUENCE [LARGE SCALE GENOMIC DNA]</scope>
    <source>
        <strain evidence="2 3">MSL 6dP</strain>
    </source>
</reference>
<comment type="caution">
    <text evidence="2">The sequence shown here is derived from an EMBL/GenBank/DDBJ whole genome shotgun (WGS) entry which is preliminary data.</text>
</comment>
<proteinExistence type="predicted"/>
<gene>
    <name evidence="2" type="ORF">C7959_101116</name>
</gene>
<dbReference type="InterPro" id="IPR044060">
    <property type="entry name" value="Bacterial_rp_domain"/>
</dbReference>
<dbReference type="STRING" id="926561.GCA_000379025_00937"/>
<feature type="domain" description="Bacterial repeat" evidence="1">
    <location>
        <begin position="68"/>
        <end position="116"/>
    </location>
</feature>
<evidence type="ECO:0000259" key="1">
    <source>
        <dbReference type="Pfam" id="PF18998"/>
    </source>
</evidence>
<sequence>MKFILNKVNNKKMLMLILLIGILFIYTNAGMAAIQPATANVNGTTLTVNYDDLSVSEILFDDADSTDDIITVTAVPLDGFGFSSWQTDSGATIDKYTTATIEVDVAEYQNITPIFKKLYTLNINSNGNGSIIKSPNKAEYLKGEEVTITADPIEGYEFDSWSGDIASGQEESKSITITMDSDKNINGNFVQGKITSFEIGPRHIVREIDIREFEFRPESVREGQEVPDDVTISFQFSANAPMAYVVNKNTGELIGEAIAGQGGNINYVSANEKIILTSSFLVTLQKDTEFEIRLGNQSNGPVLATFTIKDSFARPTIDVSVEGHPQYGTLESGRVYYLKEKANLEVDVTAQSDLMSQRYIRGYSSDTSPKSLDVKVELAGFDWKIINSTTNINQELNVNIADEDWRIDDTTPLSDAVNALDNGELEVIAVRMKAYATGARTHADETYYFAIDREDPDAGPGTNPDFENDVEFGIIHNNQLKVTFYDAISGIDPDSIEAQAIKVDDNSDLEEERKFYANYTNGQFETRAMEEEPAILFDNNIIYNEDTQTALLENNYLDEGNYVVRILAEDRAGNGEADPDEIGFTFSVMLNKDKPIINDMALRDDAGNDLGKVISNNSKDGSNLEFTIYNSEEVRYQVRSVGGNWNQQTLMDLDKKMEHSSQPLKGLIGELTDGDYEVIIVADDIELNPDILSYLENIAPNPEADIEEDVKNKLKEHLNLNDTEWEDQYSERMAIKAFRFKVDNTSPEIGETLEYYNSGNDQFEDIANQTISILRPLFRIDMSDDSGLRKSDIEIDINGGFAEVVSITDTYITFRPINSLEDGVQTVTIIAEDRWENAGEPQTFEFEFRGIDDDNLDIFTIDEGAELNVNEASLIEIDFRKDEKNKDLEITENLLKITINYKVIFENGEVQSFDYKVNTFDSDGNGKVERVVIFAKKPIQGISGGPVNIIVSAQKENEYSELYPQELNFTIKGGRKGFGFGRLLIEK</sequence>
<name>A0A4V3H043_9FIRM</name>
<keyword evidence="3" id="KW-1185">Reference proteome</keyword>
<protein>
    <recommendedName>
        <fullName evidence="1">Bacterial repeat domain-containing protein</fullName>
    </recommendedName>
</protein>
<dbReference type="Proteomes" id="UP000295832">
    <property type="component" value="Unassembled WGS sequence"/>
</dbReference>
<feature type="domain" description="Bacterial repeat" evidence="1">
    <location>
        <begin position="119"/>
        <end position="191"/>
    </location>
</feature>
<evidence type="ECO:0000313" key="3">
    <source>
        <dbReference type="Proteomes" id="UP000295832"/>
    </source>
</evidence>
<organism evidence="2 3">
    <name type="scientific">Orenia marismortui</name>
    <dbReference type="NCBI Taxonomy" id="46469"/>
    <lineage>
        <taxon>Bacteria</taxon>
        <taxon>Bacillati</taxon>
        <taxon>Bacillota</taxon>
        <taxon>Clostridia</taxon>
        <taxon>Halanaerobiales</taxon>
        <taxon>Halobacteroidaceae</taxon>
        <taxon>Orenia</taxon>
    </lineage>
</organism>